<organism evidence="1 2">
    <name type="scientific">Caenorhabditis angaria</name>
    <dbReference type="NCBI Taxonomy" id="860376"/>
    <lineage>
        <taxon>Eukaryota</taxon>
        <taxon>Metazoa</taxon>
        <taxon>Ecdysozoa</taxon>
        <taxon>Nematoda</taxon>
        <taxon>Chromadorea</taxon>
        <taxon>Rhabditida</taxon>
        <taxon>Rhabditina</taxon>
        <taxon>Rhabditomorpha</taxon>
        <taxon>Rhabditoidea</taxon>
        <taxon>Rhabditidae</taxon>
        <taxon>Peloderinae</taxon>
        <taxon>Caenorhabditis</taxon>
    </lineage>
</organism>
<evidence type="ECO:0000313" key="2">
    <source>
        <dbReference type="Proteomes" id="UP001152747"/>
    </source>
</evidence>
<proteinExistence type="predicted"/>
<evidence type="ECO:0000313" key="1">
    <source>
        <dbReference type="EMBL" id="CAI5455885.1"/>
    </source>
</evidence>
<reference evidence="1" key="1">
    <citation type="submission" date="2022-11" db="EMBL/GenBank/DDBJ databases">
        <authorList>
            <person name="Kikuchi T."/>
        </authorList>
    </citation>
    <scope>NUCLEOTIDE SEQUENCE</scope>
    <source>
        <strain evidence="1">PS1010</strain>
    </source>
</reference>
<gene>
    <name evidence="1" type="ORF">CAMP_LOCUS18522</name>
</gene>
<keyword evidence="2" id="KW-1185">Reference proteome</keyword>
<dbReference type="EMBL" id="CANHGI010000006">
    <property type="protein sequence ID" value="CAI5455885.1"/>
    <property type="molecule type" value="Genomic_DNA"/>
</dbReference>
<dbReference type="Proteomes" id="UP001152747">
    <property type="component" value="Unassembled WGS sequence"/>
</dbReference>
<comment type="caution">
    <text evidence="1">The sequence shown here is derived from an EMBL/GenBank/DDBJ whole genome shotgun (WGS) entry which is preliminary data.</text>
</comment>
<name>A0A9P1J3D1_9PELO</name>
<protein>
    <submittedName>
        <fullName evidence="1">Uncharacterized protein</fullName>
    </submittedName>
</protein>
<sequence length="101" mass="11977">MADLRQYTHVDLEIRDRMLYRIQVLLAHYQTVCTQIPANIYSLFLNCIQRFMKDIEEIGTSQRLREFAPSIHNGLDEIERILCFHISQRVQEINTASRPNI</sequence>
<dbReference type="AlphaFoldDB" id="A0A9P1J3D1"/>
<accession>A0A9P1J3D1</accession>